<dbReference type="GO" id="GO:0016740">
    <property type="term" value="F:transferase activity"/>
    <property type="evidence" value="ECO:0007669"/>
    <property type="project" value="UniProtKB-KW"/>
</dbReference>
<feature type="transmembrane region" description="Helical" evidence="7">
    <location>
        <begin position="9"/>
        <end position="26"/>
    </location>
</feature>
<comment type="subcellular location">
    <subcellularLocation>
        <location evidence="1">Cell membrane</location>
        <topology evidence="1">Multi-pass membrane protein</topology>
    </subcellularLocation>
</comment>
<dbReference type="InterPro" id="IPR050448">
    <property type="entry name" value="OpgB/LTA_synthase_biosynth"/>
</dbReference>
<gene>
    <name evidence="9" type="ORF">SAMN04490369_101735</name>
    <name evidence="10" type="ORF">SAMN05878438_3283</name>
</gene>
<dbReference type="STRING" id="77097.SAMN04490369_101735"/>
<dbReference type="CDD" id="cd16015">
    <property type="entry name" value="LTA_synthase"/>
    <property type="match status" value="1"/>
</dbReference>
<dbReference type="EMBL" id="FSQX01000001">
    <property type="protein sequence ID" value="SIN76110.1"/>
    <property type="molecule type" value="Genomic_DNA"/>
</dbReference>
<dbReference type="AlphaFoldDB" id="A0A1N6DZA5"/>
<keyword evidence="2" id="KW-1003">Cell membrane</keyword>
<evidence type="ECO:0000313" key="10">
    <source>
        <dbReference type="EMBL" id="SIN76110.1"/>
    </source>
</evidence>
<dbReference type="Pfam" id="PF00884">
    <property type="entry name" value="Sulfatase"/>
    <property type="match status" value="1"/>
</dbReference>
<dbReference type="PANTHER" id="PTHR47371:SF3">
    <property type="entry name" value="PHOSPHOGLYCEROL TRANSFERASE I"/>
    <property type="match status" value="1"/>
</dbReference>
<evidence type="ECO:0000256" key="4">
    <source>
        <dbReference type="ARBA" id="ARBA00022989"/>
    </source>
</evidence>
<dbReference type="Proteomes" id="UP000185024">
    <property type="component" value="Unassembled WGS sequence"/>
</dbReference>
<sequence>MPPLRSLKLTPWLPLVVIGLSLGYAVTVLTRLPWWTLFLTAAVWIGVGLKLRWGAPLNARYRAMWPWSLAPLSLFSIYVYLADSFGNVDLGAVFFHLQAGMAEHGGAGKMLLALSYTLTVLAVLASVTWLSRHDQRWRLTERFFAIALLAANPLLYGIGQRSAAIVTDDGAWLDRRYVPPPTGDQPDAPNLLLMYLESIERTYSNELFGDAYADLTALGERGLVFEGIHQMENTGWTMAGMIASQCGVPLMPAGLLHDSQFEPLSKVVPGVDCLGDVLAEQGYRLSFLGGASTQFAGKGLFYRGHQFNTVKGKEELLPELDDPEYVNSWGLYDDTLYDFTADEIRRLNEEDNGPWAVVNLSIAGHAPSGFPSQTCQDRQGEFDGQDILYSVECSARQARDFIEQLEQEGLLENTLVVVLSDHLTMRVSVWDQLTALDRDNTLIMLGDGIRPQRVRRSATMLDVFPTILDAMGLPLNDNRAGLGASLLSSQPTLVEIHGLETLNERLREETALQHRLWEGLAPQRRESEESIAEQVTETPADLADEVEIMR</sequence>
<keyword evidence="5 7" id="KW-0472">Membrane</keyword>
<evidence type="ECO:0000256" key="7">
    <source>
        <dbReference type="SAM" id="Phobius"/>
    </source>
</evidence>
<reference evidence="10 11" key="2">
    <citation type="submission" date="2016-11" db="EMBL/GenBank/DDBJ databases">
        <authorList>
            <person name="Jaros S."/>
            <person name="Januszkiewicz K."/>
            <person name="Wedrychowicz H."/>
        </authorList>
    </citation>
    <scope>NUCLEOTIDE SEQUENCE [LARGE SCALE GENOMIC DNA]</scope>
    <source>
        <strain evidence="10 11">ACAM 239</strain>
    </source>
</reference>
<dbReference type="SUPFAM" id="SSF53649">
    <property type="entry name" value="Alkaline phosphatase-like"/>
    <property type="match status" value="1"/>
</dbReference>
<evidence type="ECO:0000256" key="5">
    <source>
        <dbReference type="ARBA" id="ARBA00023136"/>
    </source>
</evidence>
<feature type="region of interest" description="Disordered" evidence="6">
    <location>
        <begin position="526"/>
        <end position="550"/>
    </location>
</feature>
<evidence type="ECO:0000313" key="12">
    <source>
        <dbReference type="Proteomes" id="UP000199493"/>
    </source>
</evidence>
<evidence type="ECO:0000256" key="6">
    <source>
        <dbReference type="SAM" id="MobiDB-lite"/>
    </source>
</evidence>
<feature type="transmembrane region" description="Helical" evidence="7">
    <location>
        <begin position="63"/>
        <end position="81"/>
    </location>
</feature>
<protein>
    <submittedName>
        <fullName evidence="10">Phosphoglycerol transferase</fullName>
    </submittedName>
</protein>
<dbReference type="Gene3D" id="3.40.720.10">
    <property type="entry name" value="Alkaline Phosphatase, subunit A"/>
    <property type="match status" value="1"/>
</dbReference>
<dbReference type="GO" id="GO:0005886">
    <property type="term" value="C:plasma membrane"/>
    <property type="evidence" value="ECO:0007669"/>
    <property type="project" value="UniProtKB-SubCell"/>
</dbReference>
<evidence type="ECO:0000256" key="2">
    <source>
        <dbReference type="ARBA" id="ARBA00022475"/>
    </source>
</evidence>
<feature type="transmembrane region" description="Helical" evidence="7">
    <location>
        <begin position="110"/>
        <end position="131"/>
    </location>
</feature>
<keyword evidence="10" id="KW-0808">Transferase</keyword>
<evidence type="ECO:0000259" key="8">
    <source>
        <dbReference type="Pfam" id="PF00884"/>
    </source>
</evidence>
<evidence type="ECO:0000313" key="9">
    <source>
        <dbReference type="EMBL" id="SEN61249.1"/>
    </source>
</evidence>
<dbReference type="PANTHER" id="PTHR47371">
    <property type="entry name" value="LIPOTEICHOIC ACID SYNTHASE"/>
    <property type="match status" value="1"/>
</dbReference>
<accession>A0A1N6DZA5</accession>
<feature type="transmembrane region" description="Helical" evidence="7">
    <location>
        <begin position="143"/>
        <end position="159"/>
    </location>
</feature>
<evidence type="ECO:0000256" key="3">
    <source>
        <dbReference type="ARBA" id="ARBA00022692"/>
    </source>
</evidence>
<feature type="domain" description="Sulfatase N-terminal" evidence="8">
    <location>
        <begin position="189"/>
        <end position="472"/>
    </location>
</feature>
<evidence type="ECO:0000256" key="1">
    <source>
        <dbReference type="ARBA" id="ARBA00004651"/>
    </source>
</evidence>
<dbReference type="RefSeq" id="WP_074211236.1">
    <property type="nucleotide sequence ID" value="NZ_BJOI01000022.1"/>
</dbReference>
<dbReference type="GeneID" id="97276829"/>
<organism evidence="10 11">
    <name type="scientific">Vreelandella aquamarina</name>
    <dbReference type="NCBI Taxonomy" id="77097"/>
    <lineage>
        <taxon>Bacteria</taxon>
        <taxon>Pseudomonadati</taxon>
        <taxon>Pseudomonadota</taxon>
        <taxon>Gammaproteobacteria</taxon>
        <taxon>Oceanospirillales</taxon>
        <taxon>Halomonadaceae</taxon>
        <taxon>Vreelandella</taxon>
    </lineage>
</organism>
<feature type="transmembrane region" description="Helical" evidence="7">
    <location>
        <begin position="32"/>
        <end position="51"/>
    </location>
</feature>
<evidence type="ECO:0000313" key="11">
    <source>
        <dbReference type="Proteomes" id="UP000185024"/>
    </source>
</evidence>
<dbReference type="EMBL" id="FODB01000017">
    <property type="protein sequence ID" value="SEN61249.1"/>
    <property type="molecule type" value="Genomic_DNA"/>
</dbReference>
<reference evidence="9 12" key="1">
    <citation type="submission" date="2016-10" db="EMBL/GenBank/DDBJ databases">
        <authorList>
            <person name="de Groot N.N."/>
        </authorList>
    </citation>
    <scope>NUCLEOTIDE SEQUENCE [LARGE SCALE GENOMIC DNA]</scope>
    <source>
        <strain evidence="9 12">558</strain>
    </source>
</reference>
<proteinExistence type="predicted"/>
<dbReference type="InterPro" id="IPR017850">
    <property type="entry name" value="Alkaline_phosphatase_core_sf"/>
</dbReference>
<keyword evidence="4 7" id="KW-1133">Transmembrane helix</keyword>
<accession>A0A1H8HYB8</accession>
<name>A0A1N6DZA5_9GAMM</name>
<keyword evidence="3 7" id="KW-0812">Transmembrane</keyword>
<dbReference type="Proteomes" id="UP000199493">
    <property type="component" value="Unassembled WGS sequence"/>
</dbReference>
<dbReference type="InterPro" id="IPR000917">
    <property type="entry name" value="Sulfatase_N"/>
</dbReference>